<accession>A0A8E2FD74</accession>
<evidence type="ECO:0000313" key="1">
    <source>
        <dbReference type="EMBL" id="OCL14293.1"/>
    </source>
</evidence>
<protein>
    <submittedName>
        <fullName evidence="1">Uncharacterized protein</fullName>
    </submittedName>
</protein>
<gene>
    <name evidence="1" type="ORF">AOQ84DRAFT_42490</name>
</gene>
<organism evidence="1 2">
    <name type="scientific">Glonium stellatum</name>
    <dbReference type="NCBI Taxonomy" id="574774"/>
    <lineage>
        <taxon>Eukaryota</taxon>
        <taxon>Fungi</taxon>
        <taxon>Dikarya</taxon>
        <taxon>Ascomycota</taxon>
        <taxon>Pezizomycotina</taxon>
        <taxon>Dothideomycetes</taxon>
        <taxon>Pleosporomycetidae</taxon>
        <taxon>Gloniales</taxon>
        <taxon>Gloniaceae</taxon>
        <taxon>Glonium</taxon>
    </lineage>
</organism>
<dbReference type="EMBL" id="KV748591">
    <property type="protein sequence ID" value="OCL14293.1"/>
    <property type="molecule type" value="Genomic_DNA"/>
</dbReference>
<dbReference type="Proteomes" id="UP000250140">
    <property type="component" value="Unassembled WGS sequence"/>
</dbReference>
<keyword evidence="2" id="KW-1185">Reference proteome</keyword>
<evidence type="ECO:0000313" key="2">
    <source>
        <dbReference type="Proteomes" id="UP000250140"/>
    </source>
</evidence>
<reference evidence="1 2" key="1">
    <citation type="journal article" date="2016" name="Nat. Commun.">
        <title>Ectomycorrhizal ecology is imprinted in the genome of the dominant symbiotic fungus Cenococcum geophilum.</title>
        <authorList>
            <consortium name="DOE Joint Genome Institute"/>
            <person name="Peter M."/>
            <person name="Kohler A."/>
            <person name="Ohm R.A."/>
            <person name="Kuo A."/>
            <person name="Krutzmann J."/>
            <person name="Morin E."/>
            <person name="Arend M."/>
            <person name="Barry K.W."/>
            <person name="Binder M."/>
            <person name="Choi C."/>
            <person name="Clum A."/>
            <person name="Copeland A."/>
            <person name="Grisel N."/>
            <person name="Haridas S."/>
            <person name="Kipfer T."/>
            <person name="LaButti K."/>
            <person name="Lindquist E."/>
            <person name="Lipzen A."/>
            <person name="Maire R."/>
            <person name="Meier B."/>
            <person name="Mihaltcheva S."/>
            <person name="Molinier V."/>
            <person name="Murat C."/>
            <person name="Poggeler S."/>
            <person name="Quandt C.A."/>
            <person name="Sperisen C."/>
            <person name="Tritt A."/>
            <person name="Tisserant E."/>
            <person name="Crous P.W."/>
            <person name="Henrissat B."/>
            <person name="Nehls U."/>
            <person name="Egli S."/>
            <person name="Spatafora J.W."/>
            <person name="Grigoriev I.V."/>
            <person name="Martin F.M."/>
        </authorList>
    </citation>
    <scope>NUCLEOTIDE SEQUENCE [LARGE SCALE GENOMIC DNA]</scope>
    <source>
        <strain evidence="1 2">CBS 207.34</strain>
    </source>
</reference>
<proteinExistence type="predicted"/>
<name>A0A8E2FD74_9PEZI</name>
<dbReference type="AlphaFoldDB" id="A0A8E2FD74"/>
<sequence length="174" mass="19364">MEFGGGVEPLSFIHSIKSYISRLLPPTEFGGSVELPLIIEPYIPQRLLPPTPISQLRPAFQLIESLSSGTILTTTSTGGGKFRELSSDAHGWLGPRGPNIAFTVFKDVRKKQFSLAIHSPSLCRSLYRAQGDLELESSDDLCLDLTDAARSYKAWKIWLYAKIAREDETSRDYC</sequence>